<evidence type="ECO:0000256" key="1">
    <source>
        <dbReference type="ARBA" id="ARBA00000500"/>
    </source>
</evidence>
<dbReference type="InParanoid" id="A0A059CIV5"/>
<dbReference type="Gramene" id="KCW78169">
    <property type="protein sequence ID" value="KCW78169"/>
    <property type="gene ID" value="EUGRSUZ_D02367"/>
</dbReference>
<protein>
    <recommendedName>
        <fullName evidence="8">Trehalose 6-phosphate phosphatase</fullName>
        <ecNumber evidence="8">3.1.3.12</ecNumber>
    </recommendedName>
</protein>
<dbReference type="InterPro" id="IPR036412">
    <property type="entry name" value="HAD-like_sf"/>
</dbReference>
<dbReference type="EC" id="3.1.3.12" evidence="8"/>
<evidence type="ECO:0000256" key="4">
    <source>
        <dbReference type="ARBA" id="ARBA00008770"/>
    </source>
</evidence>
<dbReference type="eggNOG" id="KOG1050">
    <property type="taxonomic scope" value="Eukaryota"/>
</dbReference>
<dbReference type="SUPFAM" id="SSF56784">
    <property type="entry name" value="HAD-like"/>
    <property type="match status" value="1"/>
</dbReference>
<name>A0A059CIV5_EUCGR</name>
<dbReference type="NCBIfam" id="TIGR01484">
    <property type="entry name" value="HAD-SF-IIB"/>
    <property type="match status" value="1"/>
</dbReference>
<accession>A0A059CIV5</accession>
<evidence type="ECO:0000256" key="8">
    <source>
        <dbReference type="RuleBase" id="RU361117"/>
    </source>
</evidence>
<dbReference type="AlphaFoldDB" id="A0A059CIV5"/>
<dbReference type="PANTHER" id="PTHR43768">
    <property type="entry name" value="TREHALOSE 6-PHOSPHATE PHOSPHATASE"/>
    <property type="match status" value="1"/>
</dbReference>
<dbReference type="Gene3D" id="3.40.50.1000">
    <property type="entry name" value="HAD superfamily/HAD-like"/>
    <property type="match status" value="1"/>
</dbReference>
<comment type="cofactor">
    <cofactor evidence="2 8">
        <name>a divalent metal cation</name>
        <dbReference type="ChEBI" id="CHEBI:60240"/>
    </cofactor>
</comment>
<proteinExistence type="inferred from homology"/>
<comment type="catalytic activity">
    <reaction evidence="1 8">
        <text>alpha,alpha-trehalose 6-phosphate + H2O = alpha,alpha-trehalose + phosphate</text>
        <dbReference type="Rhea" id="RHEA:23420"/>
        <dbReference type="ChEBI" id="CHEBI:15377"/>
        <dbReference type="ChEBI" id="CHEBI:16551"/>
        <dbReference type="ChEBI" id="CHEBI:43474"/>
        <dbReference type="ChEBI" id="CHEBI:58429"/>
        <dbReference type="EC" id="3.1.3.12"/>
    </reaction>
</comment>
<dbReference type="InterPro" id="IPR003337">
    <property type="entry name" value="Trehalose_PPase"/>
</dbReference>
<keyword evidence="6" id="KW-0346">Stress response</keyword>
<evidence type="ECO:0000256" key="6">
    <source>
        <dbReference type="ARBA" id="ARBA00023016"/>
    </source>
</evidence>
<reference evidence="9" key="1">
    <citation type="submission" date="2013-07" db="EMBL/GenBank/DDBJ databases">
        <title>The genome of Eucalyptus grandis.</title>
        <authorList>
            <person name="Schmutz J."/>
            <person name="Hayes R."/>
            <person name="Myburg A."/>
            <person name="Tuskan G."/>
            <person name="Grattapaglia D."/>
            <person name="Rokhsar D.S."/>
        </authorList>
    </citation>
    <scope>NUCLEOTIDE SEQUENCE</scope>
    <source>
        <tissue evidence="9">Leaf extractions</tissue>
    </source>
</reference>
<evidence type="ECO:0000256" key="2">
    <source>
        <dbReference type="ARBA" id="ARBA00001968"/>
    </source>
</evidence>
<gene>
    <name evidence="9" type="ORF">EUGRSUZ_D02367</name>
</gene>
<dbReference type="PANTHER" id="PTHR43768:SF53">
    <property type="entry name" value="TREHALOSE 6-PHOSPHATE PHOSPHATASE"/>
    <property type="match status" value="1"/>
</dbReference>
<dbReference type="OrthoDB" id="411251at2759"/>
<dbReference type="FunFam" id="3.40.50.1000:FF:000073">
    <property type="entry name" value="Trehalose 6-phosphate phosphatase"/>
    <property type="match status" value="1"/>
</dbReference>
<dbReference type="NCBIfam" id="TIGR00685">
    <property type="entry name" value="T6PP"/>
    <property type="match status" value="1"/>
</dbReference>
<keyword evidence="5 8" id="KW-0378">Hydrolase</keyword>
<organism evidence="9">
    <name type="scientific">Eucalyptus grandis</name>
    <name type="common">Flooded gum</name>
    <dbReference type="NCBI Taxonomy" id="71139"/>
    <lineage>
        <taxon>Eukaryota</taxon>
        <taxon>Viridiplantae</taxon>
        <taxon>Streptophyta</taxon>
        <taxon>Embryophyta</taxon>
        <taxon>Tracheophyta</taxon>
        <taxon>Spermatophyta</taxon>
        <taxon>Magnoliopsida</taxon>
        <taxon>eudicotyledons</taxon>
        <taxon>Gunneridae</taxon>
        <taxon>Pentapetalae</taxon>
        <taxon>rosids</taxon>
        <taxon>malvids</taxon>
        <taxon>Myrtales</taxon>
        <taxon>Myrtaceae</taxon>
        <taxon>Myrtoideae</taxon>
        <taxon>Eucalypteae</taxon>
        <taxon>Eucalyptus</taxon>
    </lineage>
</organism>
<dbReference type="KEGG" id="egr:104442173"/>
<dbReference type="GO" id="GO:0004805">
    <property type="term" value="F:trehalose-phosphatase activity"/>
    <property type="evidence" value="ECO:0000318"/>
    <property type="project" value="GO_Central"/>
</dbReference>
<dbReference type="CDD" id="cd01627">
    <property type="entry name" value="HAD_TPP"/>
    <property type="match status" value="1"/>
</dbReference>
<comment type="pathway">
    <text evidence="3 8">Glycan biosynthesis; trehalose biosynthesis.</text>
</comment>
<sequence>MGFPQSPTQQQKMESFSRARLEDNGDSILGSYSSWLREHPSALCTFEGIMKKAERKEIAVFLDYDGTLSQIVDNPDQAYMTEKMRCAVREVADCFPTAIVSGRCRKKVYEFVQLNNVCYAGSHGMDISIPLASSKSQDNRHQTRALDEKGDEIVWFQPAQDFLDTVQEIMRLLKERTTRIDSAMVEDNKFCISVHYRCVDEKDVGKLKQIVESTMEAYPTYRITCGKKVMEIRPPVEWDKGRAIEFLLESLNANGHCNVLPLYIGDDDTDEDAFKVIKRTKHGFSIIVSSVPRETVASYSLRDPNEVHSFLTNLAKWKRSASSS</sequence>
<dbReference type="InterPro" id="IPR044651">
    <property type="entry name" value="OTSB-like"/>
</dbReference>
<dbReference type="InterPro" id="IPR006379">
    <property type="entry name" value="HAD-SF_hydro_IIB"/>
</dbReference>
<dbReference type="STRING" id="71139.A0A059CIV5"/>
<dbReference type="OMA" id="VANRFPT"/>
<dbReference type="UniPathway" id="UPA00299"/>
<evidence type="ECO:0000256" key="7">
    <source>
        <dbReference type="ARBA" id="ARBA00025274"/>
    </source>
</evidence>
<dbReference type="Pfam" id="PF02358">
    <property type="entry name" value="Trehalose_PPase"/>
    <property type="match status" value="1"/>
</dbReference>
<comment type="similarity">
    <text evidence="4 8">Belongs to the trehalose phosphatase family.</text>
</comment>
<dbReference type="Gene3D" id="3.30.70.1020">
    <property type="entry name" value="Trehalose-6-phosphate phosphatase related protein, domain 2"/>
    <property type="match status" value="1"/>
</dbReference>
<evidence type="ECO:0000256" key="3">
    <source>
        <dbReference type="ARBA" id="ARBA00005199"/>
    </source>
</evidence>
<evidence type="ECO:0000256" key="5">
    <source>
        <dbReference type="ARBA" id="ARBA00022801"/>
    </source>
</evidence>
<dbReference type="EMBL" id="KK198756">
    <property type="protein sequence ID" value="KCW78169.1"/>
    <property type="molecule type" value="Genomic_DNA"/>
</dbReference>
<dbReference type="FunFam" id="3.30.70.1020:FF:000004">
    <property type="entry name" value="Trehalose 6-phosphate phosphatase"/>
    <property type="match status" value="1"/>
</dbReference>
<dbReference type="GO" id="GO:0005992">
    <property type="term" value="P:trehalose biosynthetic process"/>
    <property type="evidence" value="ECO:0000318"/>
    <property type="project" value="GO_Central"/>
</dbReference>
<dbReference type="InterPro" id="IPR023214">
    <property type="entry name" value="HAD_sf"/>
</dbReference>
<evidence type="ECO:0000313" key="9">
    <source>
        <dbReference type="EMBL" id="KCW78169.1"/>
    </source>
</evidence>
<comment type="function">
    <text evidence="7">Removes the phosphate from trehalose 6-phosphate to produce free trehalose. Trehalose accumulation in plant may improve abiotic stress tolerance.</text>
</comment>